<dbReference type="Proteomes" id="UP000289193">
    <property type="component" value="Unassembled WGS sequence"/>
</dbReference>
<feature type="non-terminal residue" evidence="1">
    <location>
        <position position="1"/>
    </location>
</feature>
<organism evidence="1 2">
    <name type="scientific">Halarcobacter bivalviorum</name>
    <dbReference type="NCBI Taxonomy" id="663364"/>
    <lineage>
        <taxon>Bacteria</taxon>
        <taxon>Pseudomonadati</taxon>
        <taxon>Campylobacterota</taxon>
        <taxon>Epsilonproteobacteria</taxon>
        <taxon>Campylobacterales</taxon>
        <taxon>Arcobacteraceae</taxon>
        <taxon>Halarcobacter</taxon>
    </lineage>
</organism>
<gene>
    <name evidence="1" type="ORF">CRV05_13280</name>
</gene>
<reference evidence="1 2" key="1">
    <citation type="submission" date="2017-10" db="EMBL/GenBank/DDBJ databases">
        <title>Genomics of the genus Arcobacter.</title>
        <authorList>
            <person name="Perez-Cataluna A."/>
            <person name="Figueras M.J."/>
        </authorList>
    </citation>
    <scope>NUCLEOTIDE SEQUENCE [LARGE SCALE GENOMIC DNA]</scope>
    <source>
        <strain evidence="1 2">CECT 7835</strain>
    </source>
</reference>
<comment type="caution">
    <text evidence="1">The sequence shown here is derived from an EMBL/GenBank/DDBJ whole genome shotgun (WGS) entry which is preliminary data.</text>
</comment>
<accession>A0AAX2A605</accession>
<dbReference type="Gene3D" id="1.10.287.890">
    <property type="entry name" value="Crystal structure of tRNA isopentenylpyrophosphate transferase (bh2366) domain"/>
    <property type="match status" value="1"/>
</dbReference>
<name>A0AAX2A605_9BACT</name>
<dbReference type="EMBL" id="PDKM01000019">
    <property type="protein sequence ID" value="RXK08833.1"/>
    <property type="molecule type" value="Genomic_DNA"/>
</dbReference>
<keyword evidence="2" id="KW-1185">Reference proteome</keyword>
<protein>
    <submittedName>
        <fullName evidence="1">tRNA (Adenosine(37)-N6)-dimethylallyltransferase MiaA</fullName>
    </submittedName>
</protein>
<evidence type="ECO:0000313" key="2">
    <source>
        <dbReference type="Proteomes" id="UP000289193"/>
    </source>
</evidence>
<sequence>IGIVETLQYLDGKIDKKRLEDKIIQNTLKLAKRQNTFNKGQFENRVSNIISSLNSEIIKYFKI</sequence>
<proteinExistence type="predicted"/>
<dbReference type="Pfam" id="PF01715">
    <property type="entry name" value="IPPT"/>
    <property type="match status" value="1"/>
</dbReference>
<dbReference type="AlphaFoldDB" id="A0AAX2A605"/>
<evidence type="ECO:0000313" key="1">
    <source>
        <dbReference type="EMBL" id="RXK08833.1"/>
    </source>
</evidence>